<evidence type="ECO:0000259" key="2">
    <source>
        <dbReference type="Pfam" id="PF14321"/>
    </source>
</evidence>
<dbReference type="KEGG" id="mcos:GM418_29770"/>
<feature type="domain" description="DUF4382" evidence="2">
    <location>
        <begin position="33"/>
        <end position="173"/>
    </location>
</feature>
<feature type="chain" id="PRO_5026236632" evidence="1">
    <location>
        <begin position="22"/>
        <end position="320"/>
    </location>
</feature>
<dbReference type="AlphaFoldDB" id="A0A6I6K7X9"/>
<dbReference type="InterPro" id="IPR025491">
    <property type="entry name" value="DUF4382"/>
</dbReference>
<dbReference type="PROSITE" id="PS51257">
    <property type="entry name" value="PROKAR_LIPOPROTEIN"/>
    <property type="match status" value="1"/>
</dbReference>
<keyword evidence="1" id="KW-0732">Signal</keyword>
<name>A0A6I6K7X9_9BACT</name>
<dbReference type="Proteomes" id="UP000428260">
    <property type="component" value="Chromosome"/>
</dbReference>
<evidence type="ECO:0000256" key="1">
    <source>
        <dbReference type="SAM" id="SignalP"/>
    </source>
</evidence>
<protein>
    <submittedName>
        <fullName evidence="3">DUF4382 domain-containing protein</fullName>
    </submittedName>
</protein>
<organism evidence="3 4">
    <name type="scientific">Maribellus comscasis</name>
    <dbReference type="NCBI Taxonomy" id="2681766"/>
    <lineage>
        <taxon>Bacteria</taxon>
        <taxon>Pseudomonadati</taxon>
        <taxon>Bacteroidota</taxon>
        <taxon>Bacteroidia</taxon>
        <taxon>Marinilabiliales</taxon>
        <taxon>Prolixibacteraceae</taxon>
        <taxon>Maribellus</taxon>
    </lineage>
</organism>
<dbReference type="EMBL" id="CP046401">
    <property type="protein sequence ID" value="QGY47703.1"/>
    <property type="molecule type" value="Genomic_DNA"/>
</dbReference>
<feature type="signal peptide" evidence="1">
    <location>
        <begin position="1"/>
        <end position="21"/>
    </location>
</feature>
<keyword evidence="4" id="KW-1185">Reference proteome</keyword>
<gene>
    <name evidence="3" type="ORF">GM418_29770</name>
</gene>
<evidence type="ECO:0000313" key="3">
    <source>
        <dbReference type="EMBL" id="QGY47703.1"/>
    </source>
</evidence>
<dbReference type="Pfam" id="PF14321">
    <property type="entry name" value="DUF4382"/>
    <property type="match status" value="1"/>
</dbReference>
<sequence length="320" mass="34855">MIMKTKFFSFMAIAIATIMFVGCTEDDDSTTATGQLGVKVTDAPSDDANIQGTFVTVSDVKIDGNSVEGFEKQTIDISAYQDGETKLIFSDEVEASSYNNITLELDYESDASGNSPGCYVLTDDNQKHDLAASSSSNSELTFSKNFEVQSAESAILVFDFDLRKTIKRNTEGEETEYSFVTDSELHSGIRVVSENETGEIEGTVTNNALSDDEEYIIYAYKKGEYNEITESQGQGSGNLLFANAVTSSKIRGDGFYKLSFLEEGDYELHIASYTRSESEGSLDFSAMANAVSSIENLLLSNITVSSNTTVQLNISINLSI</sequence>
<proteinExistence type="predicted"/>
<accession>A0A6I6K7X9</accession>
<reference evidence="3 4" key="1">
    <citation type="submission" date="2019-11" db="EMBL/GenBank/DDBJ databases">
        <authorList>
            <person name="Zheng R.K."/>
            <person name="Sun C.M."/>
        </authorList>
    </citation>
    <scope>NUCLEOTIDE SEQUENCE [LARGE SCALE GENOMIC DNA]</scope>
    <source>
        <strain evidence="3 4">WC007</strain>
    </source>
</reference>
<evidence type="ECO:0000313" key="4">
    <source>
        <dbReference type="Proteomes" id="UP000428260"/>
    </source>
</evidence>